<reference evidence="11" key="2">
    <citation type="journal article" date="2023" name="Science">
        <title>Genomic signatures of disease resistance in endangered staghorn corals.</title>
        <authorList>
            <person name="Vollmer S.V."/>
            <person name="Selwyn J.D."/>
            <person name="Despard B.A."/>
            <person name="Roesel C.L."/>
        </authorList>
    </citation>
    <scope>NUCLEOTIDE SEQUENCE</scope>
    <source>
        <strain evidence="11">K2</strain>
    </source>
</reference>
<feature type="transmembrane region" description="Helical" evidence="9">
    <location>
        <begin position="12"/>
        <end position="32"/>
    </location>
</feature>
<dbReference type="PROSITE" id="PS50262">
    <property type="entry name" value="G_PROTEIN_RECEP_F1_2"/>
    <property type="match status" value="1"/>
</dbReference>
<evidence type="ECO:0000256" key="6">
    <source>
        <dbReference type="ARBA" id="ARBA00023170"/>
    </source>
</evidence>
<feature type="domain" description="G-protein coupled receptors family 1 profile" evidence="10">
    <location>
        <begin position="24"/>
        <end position="276"/>
    </location>
</feature>
<feature type="transmembrane region" description="Helical" evidence="9">
    <location>
        <begin position="225"/>
        <end position="245"/>
    </location>
</feature>
<dbReference type="SMART" id="SM01381">
    <property type="entry name" value="7TM_GPCR_Srsx"/>
    <property type="match status" value="1"/>
</dbReference>
<reference evidence="11" key="1">
    <citation type="journal article" date="2023" name="G3 (Bethesda)">
        <title>Whole genome assembly and annotation of the endangered Caribbean coral Acropora cervicornis.</title>
        <authorList>
            <person name="Selwyn J.D."/>
            <person name="Vollmer S.V."/>
        </authorList>
    </citation>
    <scope>NUCLEOTIDE SEQUENCE</scope>
    <source>
        <strain evidence="11">K2</strain>
    </source>
</reference>
<name>A0AAD9R0B5_ACRCE</name>
<dbReference type="EMBL" id="JARQWQ010000007">
    <property type="protein sequence ID" value="KAK2570548.1"/>
    <property type="molecule type" value="Genomic_DNA"/>
</dbReference>
<feature type="transmembrane region" description="Helical" evidence="9">
    <location>
        <begin position="128"/>
        <end position="153"/>
    </location>
</feature>
<proteinExistence type="inferred from homology"/>
<evidence type="ECO:0000256" key="4">
    <source>
        <dbReference type="ARBA" id="ARBA00023040"/>
    </source>
</evidence>
<evidence type="ECO:0000256" key="1">
    <source>
        <dbReference type="ARBA" id="ARBA00004141"/>
    </source>
</evidence>
<accession>A0AAD9R0B5</accession>
<evidence type="ECO:0000256" key="7">
    <source>
        <dbReference type="ARBA" id="ARBA00023224"/>
    </source>
</evidence>
<keyword evidence="7 8" id="KW-0807">Transducer</keyword>
<dbReference type="PROSITE" id="PS00237">
    <property type="entry name" value="G_PROTEIN_RECEP_F1_1"/>
    <property type="match status" value="1"/>
</dbReference>
<feature type="transmembrane region" description="Helical" evidence="9">
    <location>
        <begin position="173"/>
        <end position="196"/>
    </location>
</feature>
<dbReference type="Pfam" id="PF00001">
    <property type="entry name" value="7tm_1"/>
    <property type="match status" value="1"/>
</dbReference>
<evidence type="ECO:0000256" key="5">
    <source>
        <dbReference type="ARBA" id="ARBA00023136"/>
    </source>
</evidence>
<feature type="transmembrane region" description="Helical" evidence="9">
    <location>
        <begin position="44"/>
        <end position="65"/>
    </location>
</feature>
<dbReference type="PANTHER" id="PTHR24243">
    <property type="entry name" value="G-PROTEIN COUPLED RECEPTOR"/>
    <property type="match status" value="1"/>
</dbReference>
<dbReference type="AlphaFoldDB" id="A0AAD9R0B5"/>
<keyword evidence="2 8" id="KW-0812">Transmembrane</keyword>
<dbReference type="SUPFAM" id="SSF81321">
    <property type="entry name" value="Family A G protein-coupled receptor-like"/>
    <property type="match status" value="1"/>
</dbReference>
<evidence type="ECO:0000313" key="12">
    <source>
        <dbReference type="Proteomes" id="UP001249851"/>
    </source>
</evidence>
<dbReference type="GO" id="GO:0016020">
    <property type="term" value="C:membrane"/>
    <property type="evidence" value="ECO:0007669"/>
    <property type="project" value="UniProtKB-SubCell"/>
</dbReference>
<sequence>MQINTSDALLIAAYTIVVFVGLCGNFLVIHVVRTRRSMHSTMNFLLVNLAIADLLILVLCLPGKLLPNKAHSSSKVLGIFLCKFITTHHIAGIGMLVSGLTLTLISVERYKALVRAMNAPSWRLNEGNVIYAIAAIWIFATVYVIPLFVFTSYDENKKTCATYWPVHSANGNPYWILLSILVMFGFLIMFACYFSIIKGLYFTNTICNSNAQAGGQEDAVVKRRIVKTLLTVTVVFVACFLPYAIATATDISPNSVFYSVSYLLVYCSSSLNPFTYAIGSENYRIAFKEVLTTIKLCW</sequence>
<dbReference type="InterPro" id="IPR000276">
    <property type="entry name" value="GPCR_Rhodpsn"/>
</dbReference>
<keyword evidence="5 9" id="KW-0472">Membrane</keyword>
<evidence type="ECO:0000256" key="2">
    <source>
        <dbReference type="ARBA" id="ARBA00022692"/>
    </source>
</evidence>
<keyword evidence="4 8" id="KW-0297">G-protein coupled receptor</keyword>
<dbReference type="PRINTS" id="PR00237">
    <property type="entry name" value="GPCRRHODOPSN"/>
</dbReference>
<dbReference type="Proteomes" id="UP001249851">
    <property type="component" value="Unassembled WGS sequence"/>
</dbReference>
<evidence type="ECO:0000256" key="9">
    <source>
        <dbReference type="SAM" id="Phobius"/>
    </source>
</evidence>
<evidence type="ECO:0000256" key="3">
    <source>
        <dbReference type="ARBA" id="ARBA00022989"/>
    </source>
</evidence>
<gene>
    <name evidence="11" type="ORF">P5673_004216</name>
</gene>
<evidence type="ECO:0000256" key="8">
    <source>
        <dbReference type="RuleBase" id="RU000688"/>
    </source>
</evidence>
<dbReference type="Gene3D" id="1.20.1070.10">
    <property type="entry name" value="Rhodopsin 7-helix transmembrane proteins"/>
    <property type="match status" value="1"/>
</dbReference>
<dbReference type="GO" id="GO:0004930">
    <property type="term" value="F:G protein-coupled receptor activity"/>
    <property type="evidence" value="ECO:0007669"/>
    <property type="project" value="UniProtKB-KW"/>
</dbReference>
<evidence type="ECO:0000313" key="11">
    <source>
        <dbReference type="EMBL" id="KAK2570548.1"/>
    </source>
</evidence>
<protein>
    <submittedName>
        <fullName evidence="11">Galanin receptor 2b</fullName>
    </submittedName>
</protein>
<comment type="caution">
    <text evidence="11">The sequence shown here is derived from an EMBL/GenBank/DDBJ whole genome shotgun (WGS) entry which is preliminary data.</text>
</comment>
<feature type="transmembrane region" description="Helical" evidence="9">
    <location>
        <begin position="85"/>
        <end position="107"/>
    </location>
</feature>
<evidence type="ECO:0000259" key="10">
    <source>
        <dbReference type="PROSITE" id="PS50262"/>
    </source>
</evidence>
<dbReference type="CDD" id="cd00637">
    <property type="entry name" value="7tm_classA_rhodopsin-like"/>
    <property type="match status" value="1"/>
</dbReference>
<organism evidence="11 12">
    <name type="scientific">Acropora cervicornis</name>
    <name type="common">Staghorn coral</name>
    <dbReference type="NCBI Taxonomy" id="6130"/>
    <lineage>
        <taxon>Eukaryota</taxon>
        <taxon>Metazoa</taxon>
        <taxon>Cnidaria</taxon>
        <taxon>Anthozoa</taxon>
        <taxon>Hexacorallia</taxon>
        <taxon>Scleractinia</taxon>
        <taxon>Astrocoeniina</taxon>
        <taxon>Acroporidae</taxon>
        <taxon>Acropora</taxon>
    </lineage>
</organism>
<feature type="transmembrane region" description="Helical" evidence="9">
    <location>
        <begin position="257"/>
        <end position="278"/>
    </location>
</feature>
<comment type="similarity">
    <text evidence="8">Belongs to the G-protein coupled receptor 1 family.</text>
</comment>
<dbReference type="PANTHER" id="PTHR24243:SF208">
    <property type="entry name" value="PYROKININ-1 RECEPTOR"/>
    <property type="match status" value="1"/>
</dbReference>
<comment type="subcellular location">
    <subcellularLocation>
        <location evidence="1">Membrane</location>
        <topology evidence="1">Multi-pass membrane protein</topology>
    </subcellularLocation>
</comment>
<keyword evidence="3 9" id="KW-1133">Transmembrane helix</keyword>
<dbReference type="InterPro" id="IPR017452">
    <property type="entry name" value="GPCR_Rhodpsn_7TM"/>
</dbReference>
<keyword evidence="12" id="KW-1185">Reference proteome</keyword>
<keyword evidence="6 8" id="KW-0675">Receptor</keyword>